<comment type="caution">
    <text evidence="3">The sequence shown here is derived from an EMBL/GenBank/DDBJ whole genome shotgun (WGS) entry which is preliminary data.</text>
</comment>
<proteinExistence type="predicted"/>
<feature type="chain" id="PRO_5037845024" description="L,D-transpeptidase scaffold domain-containing protein" evidence="1">
    <location>
        <begin position="26"/>
        <end position="191"/>
    </location>
</feature>
<organism evidence="3 4">
    <name type="scientific">Propylenella binzhouense</name>
    <dbReference type="NCBI Taxonomy" id="2555902"/>
    <lineage>
        <taxon>Bacteria</taxon>
        <taxon>Pseudomonadati</taxon>
        <taxon>Pseudomonadota</taxon>
        <taxon>Alphaproteobacteria</taxon>
        <taxon>Hyphomicrobiales</taxon>
        <taxon>Propylenellaceae</taxon>
        <taxon>Propylenella</taxon>
    </lineage>
</organism>
<evidence type="ECO:0000313" key="4">
    <source>
        <dbReference type="Proteomes" id="UP000773614"/>
    </source>
</evidence>
<protein>
    <recommendedName>
        <fullName evidence="2">L,D-transpeptidase scaffold domain-containing protein</fullName>
    </recommendedName>
</protein>
<dbReference type="Proteomes" id="UP000773614">
    <property type="component" value="Unassembled WGS sequence"/>
</dbReference>
<evidence type="ECO:0000259" key="2">
    <source>
        <dbReference type="Pfam" id="PF20142"/>
    </source>
</evidence>
<dbReference type="EMBL" id="SPKJ01000160">
    <property type="protein sequence ID" value="MYZ50377.1"/>
    <property type="molecule type" value="Genomic_DNA"/>
</dbReference>
<name>A0A964WVL9_9HYPH</name>
<reference evidence="3" key="1">
    <citation type="submission" date="2019-03" db="EMBL/GenBank/DDBJ databases">
        <title>Afifella sp. nov., isolated from activated sludge.</title>
        <authorList>
            <person name="Li Q."/>
            <person name="Liu Y."/>
        </authorList>
    </citation>
    <scope>NUCLEOTIDE SEQUENCE</scope>
    <source>
        <strain evidence="3">L72</strain>
    </source>
</reference>
<evidence type="ECO:0000256" key="1">
    <source>
        <dbReference type="SAM" id="SignalP"/>
    </source>
</evidence>
<accession>A0A964WVL9</accession>
<feature type="signal peptide" evidence="1">
    <location>
        <begin position="1"/>
        <end position="25"/>
    </location>
</feature>
<sequence>MVTRPARLFAATALLLAASGAAALASPEDLALAVTGGEQAVAPIPGGMALSREGQLVWSLLDARPEPRGRIERDVSAAVRGFYERRRYEPAWIDRRKPTAQAQALVSRMKKAAEDGLAPAAYAVPALDFFSLGDPQVAAEADVALSIAAARFIANLSAGRMDPAALGDNLGLRPERPDLAAALASLAAAPD</sequence>
<feature type="domain" description="L,D-transpeptidase scaffold" evidence="2">
    <location>
        <begin position="78"/>
        <end position="191"/>
    </location>
</feature>
<gene>
    <name evidence="3" type="ORF">E4O86_21980</name>
</gene>
<dbReference type="InterPro" id="IPR045380">
    <property type="entry name" value="LD_TPept_scaffold_dom"/>
</dbReference>
<dbReference type="Pfam" id="PF20142">
    <property type="entry name" value="Scaffold"/>
    <property type="match status" value="1"/>
</dbReference>
<dbReference type="AlphaFoldDB" id="A0A964WVL9"/>
<feature type="non-terminal residue" evidence="3">
    <location>
        <position position="191"/>
    </location>
</feature>
<keyword evidence="4" id="KW-1185">Reference proteome</keyword>
<keyword evidence="1" id="KW-0732">Signal</keyword>
<evidence type="ECO:0000313" key="3">
    <source>
        <dbReference type="EMBL" id="MYZ50377.1"/>
    </source>
</evidence>